<comment type="caution">
    <text evidence="1">The sequence shown here is derived from an EMBL/GenBank/DDBJ whole genome shotgun (WGS) entry which is preliminary data.</text>
</comment>
<sequence length="197" mass="21528">MLFEARFRDGVQSGTVTLTFRRWKRHQVLAGNRYRTVVGRLAVDEVSVVDSAQITDSEAVRAGYPDAATLVADLRGTPDLPTYRVRFHLDDGPDERADLAASDGLGPDDVAVIAARLDRLDRASSHGPWTAQTLDLIRDHPARRAPDLAGMVGRERDPFKLDVRKLKNLGLTLSLPVGYELSPRGRAYLAARAAGSG</sequence>
<protein>
    <recommendedName>
        <fullName evidence="3">ASCH domain-containing protein</fullName>
    </recommendedName>
</protein>
<dbReference type="Proteomes" id="UP000419743">
    <property type="component" value="Unassembled WGS sequence"/>
</dbReference>
<reference evidence="1 2" key="1">
    <citation type="submission" date="2019-11" db="EMBL/GenBank/DDBJ databases">
        <authorList>
            <person name="Criscuolo A."/>
        </authorList>
    </citation>
    <scope>NUCLEOTIDE SEQUENCE [LARGE SCALE GENOMIC DNA]</scope>
    <source>
        <strain evidence="1">CIP111667</strain>
    </source>
</reference>
<name>A0A7M4DNQ6_9MICO</name>
<dbReference type="AlphaFoldDB" id="A0A7M4DNQ6"/>
<evidence type="ECO:0008006" key="3">
    <source>
        <dbReference type="Google" id="ProtNLM"/>
    </source>
</evidence>
<organism evidence="1 2">
    <name type="scientific">Occultella aeris</name>
    <dbReference type="NCBI Taxonomy" id="2761496"/>
    <lineage>
        <taxon>Bacteria</taxon>
        <taxon>Bacillati</taxon>
        <taxon>Actinomycetota</taxon>
        <taxon>Actinomycetes</taxon>
        <taxon>Micrococcales</taxon>
        <taxon>Ruaniaceae</taxon>
        <taxon>Occultella</taxon>
    </lineage>
</organism>
<dbReference type="EMBL" id="CACRYJ010000055">
    <property type="protein sequence ID" value="VZO39087.1"/>
    <property type="molecule type" value="Genomic_DNA"/>
</dbReference>
<proteinExistence type="predicted"/>
<keyword evidence="2" id="KW-1185">Reference proteome</keyword>
<dbReference type="RefSeq" id="WP_156742434.1">
    <property type="nucleotide sequence ID" value="NZ_CACRYJ010000055.1"/>
</dbReference>
<gene>
    <name evidence="1" type="ORF">HALOF300_03787</name>
</gene>
<evidence type="ECO:0000313" key="1">
    <source>
        <dbReference type="EMBL" id="VZO39087.1"/>
    </source>
</evidence>
<evidence type="ECO:0000313" key="2">
    <source>
        <dbReference type="Proteomes" id="UP000419743"/>
    </source>
</evidence>
<accession>A0A7M4DNQ6</accession>